<proteinExistence type="predicted"/>
<protein>
    <submittedName>
        <fullName evidence="1">Uncharacterized protein</fullName>
    </submittedName>
</protein>
<dbReference type="EMBL" id="MN739509">
    <property type="protein sequence ID" value="QHT09335.1"/>
    <property type="molecule type" value="Genomic_DNA"/>
</dbReference>
<sequence length="140" mass="16952">MIPIIVSKIDYNKWINSNVKSSNDKNIDILYLLYCKLCNIVQKYNDIELLNKYDLFNKFCHHFYDEYVFPYKPNNIIDNVDSDYIELFCENDIVDLFIHFKDHYNIFNYNNTSYPLVVFILNNSVIVDDYIESDDDMFYE</sequence>
<dbReference type="AlphaFoldDB" id="A0A6C0D0V3"/>
<evidence type="ECO:0000313" key="1">
    <source>
        <dbReference type="EMBL" id="QHT09335.1"/>
    </source>
</evidence>
<organism evidence="1">
    <name type="scientific">viral metagenome</name>
    <dbReference type="NCBI Taxonomy" id="1070528"/>
    <lineage>
        <taxon>unclassified sequences</taxon>
        <taxon>metagenomes</taxon>
        <taxon>organismal metagenomes</taxon>
    </lineage>
</organism>
<reference evidence="1" key="1">
    <citation type="journal article" date="2020" name="Nature">
        <title>Giant virus diversity and host interactions through global metagenomics.</title>
        <authorList>
            <person name="Schulz F."/>
            <person name="Roux S."/>
            <person name="Paez-Espino D."/>
            <person name="Jungbluth S."/>
            <person name="Walsh D.A."/>
            <person name="Denef V.J."/>
            <person name="McMahon K.D."/>
            <person name="Konstantinidis K.T."/>
            <person name="Eloe-Fadrosh E.A."/>
            <person name="Kyrpides N.C."/>
            <person name="Woyke T."/>
        </authorList>
    </citation>
    <scope>NUCLEOTIDE SEQUENCE</scope>
    <source>
        <strain evidence="1">GVMAG-M-3300023110-24</strain>
    </source>
</reference>
<name>A0A6C0D0V3_9ZZZZ</name>
<accession>A0A6C0D0V3</accession>